<reference evidence="2 3" key="1">
    <citation type="submission" date="2024-03" db="EMBL/GenBank/DDBJ databases">
        <title>Novel species of the genus Variovorax.</title>
        <authorList>
            <person name="Liu Q."/>
            <person name="Xin Y.-H."/>
        </authorList>
    </citation>
    <scope>NUCLEOTIDE SEQUENCE [LARGE SCALE GENOMIC DNA]</scope>
    <source>
        <strain evidence="2 3">KACC 18501</strain>
    </source>
</reference>
<evidence type="ECO:0000256" key="1">
    <source>
        <dbReference type="SAM" id="Phobius"/>
    </source>
</evidence>
<organism evidence="2 3">
    <name type="scientific">Variovorax humicola</name>
    <dbReference type="NCBI Taxonomy" id="1769758"/>
    <lineage>
        <taxon>Bacteria</taxon>
        <taxon>Pseudomonadati</taxon>
        <taxon>Pseudomonadota</taxon>
        <taxon>Betaproteobacteria</taxon>
        <taxon>Burkholderiales</taxon>
        <taxon>Comamonadaceae</taxon>
        <taxon>Variovorax</taxon>
    </lineage>
</organism>
<proteinExistence type="predicted"/>
<accession>A0ABU8VTR3</accession>
<evidence type="ECO:0000313" key="2">
    <source>
        <dbReference type="EMBL" id="MEJ8820552.1"/>
    </source>
</evidence>
<feature type="transmembrane region" description="Helical" evidence="1">
    <location>
        <begin position="16"/>
        <end position="36"/>
    </location>
</feature>
<evidence type="ECO:0000313" key="3">
    <source>
        <dbReference type="Proteomes" id="UP001363010"/>
    </source>
</evidence>
<keyword evidence="1" id="KW-0472">Membrane</keyword>
<dbReference type="Proteomes" id="UP001363010">
    <property type="component" value="Unassembled WGS sequence"/>
</dbReference>
<comment type="caution">
    <text evidence="2">The sequence shown here is derived from an EMBL/GenBank/DDBJ whole genome shotgun (WGS) entry which is preliminary data.</text>
</comment>
<keyword evidence="1" id="KW-0812">Transmembrane</keyword>
<keyword evidence="1" id="KW-1133">Transmembrane helix</keyword>
<keyword evidence="3" id="KW-1185">Reference proteome</keyword>
<gene>
    <name evidence="2" type="ORF">WKW80_00700</name>
</gene>
<dbReference type="RefSeq" id="WP_340361612.1">
    <property type="nucleotide sequence ID" value="NZ_JBBKZV010000001.1"/>
</dbReference>
<sequence>MKAKPLQLDFHKQARAFPWLGIVLLLSGGLALVWQADMQEGIDLRKDQVERRAENVSERGRALDAKDSRVTSTEPASAEFAAIVSQQMKAPTEGLRLLEKTWIKDIAYLRIDVETIERLVKIDFEARDRETVLALVDGISKESLVERVTLLRQTAKQGDPFQPTQAQVEFWWKDAPR</sequence>
<protein>
    <submittedName>
        <fullName evidence="2">Uncharacterized protein</fullName>
    </submittedName>
</protein>
<dbReference type="EMBL" id="JBBKZV010000001">
    <property type="protein sequence ID" value="MEJ8820552.1"/>
    <property type="molecule type" value="Genomic_DNA"/>
</dbReference>
<name>A0ABU8VTR3_9BURK</name>